<gene>
    <name evidence="2" type="ORF">g.23211</name>
</gene>
<feature type="compositionally biased region" description="Basic and acidic residues" evidence="1">
    <location>
        <begin position="22"/>
        <end position="58"/>
    </location>
</feature>
<dbReference type="EMBL" id="GDJX01013615">
    <property type="protein sequence ID" value="JAT54321.1"/>
    <property type="molecule type" value="Transcribed_RNA"/>
</dbReference>
<sequence length="309" mass="35176">MSRCFPYPPPGYEKSSPLIESIKLRNEKEKAKKERQKEKKREKREKSSGDDGKKEEKRHSHKKRKYEELDLANQKAGDYIKIREDESAQLEKSSVTEELGPPAVHNLCDSSDSTQNSSKRKRHEAAEVEHGNGLRIRLPLLRHRDSEQPSSSVQPCFSGRIEAVPAQQEIRSTGHEKLSSPSEQPCFSGRINATPPEEIAKISHSKTDSVVSSRSHSSRCCCDSNVRRQYKNLIENWIPPPLETENPEFDDQDWLFGKTARRHDGEGETSRRQVASEDLDLGSALCSWPPRAIYLPEAEIYALPYVVPF</sequence>
<feature type="compositionally biased region" description="Polar residues" evidence="1">
    <location>
        <begin position="108"/>
        <end position="117"/>
    </location>
</feature>
<proteinExistence type="predicted"/>
<reference evidence="2" key="1">
    <citation type="submission" date="2015-07" db="EMBL/GenBank/DDBJ databases">
        <title>Transcriptome Assembly of Anthurium amnicola.</title>
        <authorList>
            <person name="Suzuki J."/>
        </authorList>
    </citation>
    <scope>NUCLEOTIDE SEQUENCE</scope>
</reference>
<dbReference type="PANTHER" id="PTHR34660">
    <property type="entry name" value="MYB-LIKE PROTEIN X"/>
    <property type="match status" value="1"/>
</dbReference>
<evidence type="ECO:0000313" key="2">
    <source>
        <dbReference type="EMBL" id="JAT54321.1"/>
    </source>
</evidence>
<feature type="compositionally biased region" description="Pro residues" evidence="1">
    <location>
        <begin position="1"/>
        <end position="11"/>
    </location>
</feature>
<dbReference type="AlphaFoldDB" id="A0A1D1YI48"/>
<feature type="region of interest" description="Disordered" evidence="1">
    <location>
        <begin position="1"/>
        <end position="129"/>
    </location>
</feature>
<protein>
    <submittedName>
        <fullName evidence="2">Uncharacterized protein</fullName>
    </submittedName>
</protein>
<name>A0A1D1YI48_9ARAE</name>
<accession>A0A1D1YI48</accession>
<evidence type="ECO:0000256" key="1">
    <source>
        <dbReference type="SAM" id="MobiDB-lite"/>
    </source>
</evidence>
<organism evidence="2">
    <name type="scientific">Anthurium amnicola</name>
    <dbReference type="NCBI Taxonomy" id="1678845"/>
    <lineage>
        <taxon>Eukaryota</taxon>
        <taxon>Viridiplantae</taxon>
        <taxon>Streptophyta</taxon>
        <taxon>Embryophyta</taxon>
        <taxon>Tracheophyta</taxon>
        <taxon>Spermatophyta</taxon>
        <taxon>Magnoliopsida</taxon>
        <taxon>Liliopsida</taxon>
        <taxon>Araceae</taxon>
        <taxon>Pothoideae</taxon>
        <taxon>Potheae</taxon>
        <taxon>Anthurium</taxon>
    </lineage>
</organism>
<dbReference type="PANTHER" id="PTHR34660:SF7">
    <property type="entry name" value="DNA LIGASE-LIKE PROTEIN"/>
    <property type="match status" value="1"/>
</dbReference>